<dbReference type="Proteomes" id="UP000515146">
    <property type="component" value="Unplaced"/>
</dbReference>
<gene>
    <name evidence="3" type="primary">LOC113790248</name>
</gene>
<name>A0A6P6XS51_DERPT</name>
<dbReference type="RefSeq" id="XP_027195686.1">
    <property type="nucleotide sequence ID" value="XM_027339885.1"/>
</dbReference>
<organism evidence="2 3">
    <name type="scientific">Dermatophagoides pteronyssinus</name>
    <name type="common">European house dust mite</name>
    <dbReference type="NCBI Taxonomy" id="6956"/>
    <lineage>
        <taxon>Eukaryota</taxon>
        <taxon>Metazoa</taxon>
        <taxon>Ecdysozoa</taxon>
        <taxon>Arthropoda</taxon>
        <taxon>Chelicerata</taxon>
        <taxon>Arachnida</taxon>
        <taxon>Acari</taxon>
        <taxon>Acariformes</taxon>
        <taxon>Sarcoptiformes</taxon>
        <taxon>Astigmata</taxon>
        <taxon>Psoroptidia</taxon>
        <taxon>Analgoidea</taxon>
        <taxon>Pyroglyphidae</taxon>
        <taxon>Dermatophagoidinae</taxon>
        <taxon>Dermatophagoides</taxon>
    </lineage>
</organism>
<keyword evidence="1" id="KW-1133">Transmembrane helix</keyword>
<dbReference type="OrthoDB" id="6528944at2759"/>
<evidence type="ECO:0000256" key="1">
    <source>
        <dbReference type="SAM" id="Phobius"/>
    </source>
</evidence>
<dbReference type="AlphaFoldDB" id="A0A6P6XS51"/>
<sequence>MQTKNIHQPEKYLVSIIQNVNSLRLKIKLADWYHRLTHGPKYGPSLSLIGAMTSGIVFQLIIIYIGFFIFILSHF</sequence>
<evidence type="ECO:0000313" key="2">
    <source>
        <dbReference type="Proteomes" id="UP000515146"/>
    </source>
</evidence>
<dbReference type="KEGG" id="dpte:113790248"/>
<protein>
    <submittedName>
        <fullName evidence="3">Uncharacterized protein LOC113790248</fullName>
    </submittedName>
</protein>
<keyword evidence="1" id="KW-0472">Membrane</keyword>
<accession>A0A6P6XS51</accession>
<proteinExistence type="predicted"/>
<keyword evidence="1" id="KW-0812">Transmembrane</keyword>
<reference evidence="3" key="1">
    <citation type="submission" date="2025-08" db="UniProtKB">
        <authorList>
            <consortium name="RefSeq"/>
        </authorList>
    </citation>
    <scope>IDENTIFICATION</scope>
    <source>
        <strain evidence="3">Airmid</strain>
    </source>
</reference>
<keyword evidence="2" id="KW-1185">Reference proteome</keyword>
<dbReference type="InParanoid" id="A0A6P6XS51"/>
<evidence type="ECO:0000313" key="3">
    <source>
        <dbReference type="RefSeq" id="XP_027195686.1"/>
    </source>
</evidence>
<feature type="transmembrane region" description="Helical" evidence="1">
    <location>
        <begin position="48"/>
        <end position="72"/>
    </location>
</feature>